<dbReference type="InterPro" id="IPR038765">
    <property type="entry name" value="Papain-like_cys_pep_sf"/>
</dbReference>
<dbReference type="InParanoid" id="A0A6P8HUV2"/>
<name>A0A6P8HUV2_ACTTE</name>
<reference evidence="2" key="1">
    <citation type="submission" date="2025-08" db="UniProtKB">
        <authorList>
            <consortium name="RefSeq"/>
        </authorList>
    </citation>
    <scope>IDENTIFICATION</scope>
    <source>
        <tissue evidence="2">Tentacle</tissue>
    </source>
</reference>
<organism evidence="1 2">
    <name type="scientific">Actinia tenebrosa</name>
    <name type="common">Australian red waratah sea anemone</name>
    <dbReference type="NCBI Taxonomy" id="6105"/>
    <lineage>
        <taxon>Eukaryota</taxon>
        <taxon>Metazoa</taxon>
        <taxon>Cnidaria</taxon>
        <taxon>Anthozoa</taxon>
        <taxon>Hexacorallia</taxon>
        <taxon>Actiniaria</taxon>
        <taxon>Actiniidae</taxon>
        <taxon>Actinia</taxon>
    </lineage>
</organism>
<dbReference type="RefSeq" id="XP_031560199.1">
    <property type="nucleotide sequence ID" value="XM_031704339.1"/>
</dbReference>
<protein>
    <submittedName>
        <fullName evidence="2">Uncharacterized protein LOC116296333</fullName>
    </submittedName>
</protein>
<dbReference type="AlphaFoldDB" id="A0A6P8HUV2"/>
<dbReference type="Proteomes" id="UP000515163">
    <property type="component" value="Unplaced"/>
</dbReference>
<sequence>MISDLESVIDDDSCVCAVNLGSHGSFARASIDLWDKTFKVDEISREVNYEHQWLSASTHKTLAIKNVLGNLRPEQTVLKHDHLNLDATDVSSLVGERYVSGFCLSVVCLKFLEEVKLHGNTGVVFLPTLTQMWILSLATSKELREKLINYIAIEDLRNLSLVLLPLHVKQCHWGLLCLDVGSKKLFYDDGLHWAPPNQAVELTKKLLDALKEMSLEFQTGFTQDFEKDKWDLSFTRFAMPDQPKTGVGSGSCGVGVILAAKDMFIQRTSLPTFFWTFDEMEKHRKEILFKIIQWMK</sequence>
<dbReference type="KEGG" id="aten:116296333"/>
<keyword evidence="1" id="KW-1185">Reference proteome</keyword>
<gene>
    <name evidence="2" type="primary">LOC116296333</name>
</gene>
<evidence type="ECO:0000313" key="2">
    <source>
        <dbReference type="RefSeq" id="XP_031560199.1"/>
    </source>
</evidence>
<dbReference type="GeneID" id="116296333"/>
<dbReference type="SUPFAM" id="SSF54001">
    <property type="entry name" value="Cysteine proteinases"/>
    <property type="match status" value="1"/>
</dbReference>
<dbReference type="OrthoDB" id="3260096at2759"/>
<dbReference type="Gene3D" id="3.40.395.10">
    <property type="entry name" value="Adenoviral Proteinase, Chain A"/>
    <property type="match status" value="1"/>
</dbReference>
<evidence type="ECO:0000313" key="1">
    <source>
        <dbReference type="Proteomes" id="UP000515163"/>
    </source>
</evidence>
<accession>A0A6P8HUV2</accession>
<proteinExistence type="predicted"/>